<feature type="compositionally biased region" description="Polar residues" evidence="6">
    <location>
        <begin position="170"/>
        <end position="181"/>
    </location>
</feature>
<feature type="compositionally biased region" description="Polar residues" evidence="6">
    <location>
        <begin position="234"/>
        <end position="243"/>
    </location>
</feature>
<reference evidence="9" key="1">
    <citation type="submission" date="2017-02" db="EMBL/GenBank/DDBJ databases">
        <authorList>
            <person name="Tafer H."/>
            <person name="Lopandic K."/>
        </authorList>
    </citation>
    <scope>NUCLEOTIDE SEQUENCE [LARGE SCALE GENOMIC DNA]</scope>
    <source>
        <strain evidence="9">CBS 366.77</strain>
    </source>
</reference>
<dbReference type="Gene3D" id="1.20.58.340">
    <property type="entry name" value="Magnesium transport protein CorA, transmembrane region"/>
    <property type="match status" value="1"/>
</dbReference>
<evidence type="ECO:0000256" key="5">
    <source>
        <dbReference type="SAM" id="Coils"/>
    </source>
</evidence>
<protein>
    <submittedName>
        <fullName evidence="8">CorA-like Mg2+ transporter protein</fullName>
    </submittedName>
</protein>
<keyword evidence="4 7" id="KW-0472">Membrane</keyword>
<feature type="transmembrane region" description="Helical" evidence="7">
    <location>
        <begin position="755"/>
        <end position="777"/>
    </location>
</feature>
<feature type="transmembrane region" description="Helical" evidence="7">
    <location>
        <begin position="789"/>
        <end position="814"/>
    </location>
</feature>
<dbReference type="Proteomes" id="UP000266188">
    <property type="component" value="Unassembled WGS sequence"/>
</dbReference>
<dbReference type="PANTHER" id="PTHR47685:SF1">
    <property type="entry name" value="MAGNESIUM TRANSPORT PROTEIN CORA"/>
    <property type="match status" value="1"/>
</dbReference>
<evidence type="ECO:0000256" key="3">
    <source>
        <dbReference type="ARBA" id="ARBA00022989"/>
    </source>
</evidence>
<dbReference type="AlphaFoldDB" id="A0A3A2ZWW3"/>
<keyword evidence="2 7" id="KW-0812">Transmembrane</keyword>
<evidence type="ECO:0000256" key="2">
    <source>
        <dbReference type="ARBA" id="ARBA00022692"/>
    </source>
</evidence>
<dbReference type="STRING" id="2070753.A0A3A2ZWW3"/>
<comment type="caution">
    <text evidence="8">The sequence shown here is derived from an EMBL/GenBank/DDBJ whole genome shotgun (WGS) entry which is preliminary data.</text>
</comment>
<dbReference type="GO" id="GO:0016020">
    <property type="term" value="C:membrane"/>
    <property type="evidence" value="ECO:0007669"/>
    <property type="project" value="UniProtKB-SubCell"/>
</dbReference>
<feature type="coiled-coil region" evidence="5">
    <location>
        <begin position="694"/>
        <end position="721"/>
    </location>
</feature>
<keyword evidence="5" id="KW-0175">Coiled coil</keyword>
<evidence type="ECO:0000256" key="6">
    <source>
        <dbReference type="SAM" id="MobiDB-lite"/>
    </source>
</evidence>
<dbReference type="InterPro" id="IPR002523">
    <property type="entry name" value="MgTranspt_CorA/ZnTranspt_ZntB"/>
</dbReference>
<dbReference type="InterPro" id="IPR045863">
    <property type="entry name" value="CorA_TM1_TM2"/>
</dbReference>
<proteinExistence type="predicted"/>
<sequence length="930" mass="106784">MKVWTFLETADSLITVSDTESGNVVEIHAPITSIRSGLLDLEHEKEIPLVADHRGAAYFKGQASTTRASFLRELQSTVTTAVRLSAEPEIPLNVEEEVPVQINGFFEDTALGVSSDTPLKLWSTTVSLQEYIQKGPAACLRERIRSTDKLRPGSGDDTSLSDFGSRPMTIYSSPAEDSNSEVSHHPDSDADSLGSKLSIKSRLKVNLSPTIHITEPDAEGDTEVTGGREKSSDGDSLSANSESESARPPRPGSILKKLKDRTRPKSSGLLIPTIKIHNEDRTEILPPKRAPSFDRPDPDTEKLMWIHVPYTNTGWVPQVLSKACMDRRKPSALHRFMSEENWYSYHTRLAIWNHMRVSYGLPVFIPSPTLVLRMLGIRLRIAILCHKLIEQLHWDTYFNLTQRRRVVEQRLEQGRSRPVPEKISESSLEYKLIWKYLGFEPPIHFRRTLDQFGYPNLRSTVARDDDQMLWKRTRREINLKDELGESAQIYDISSLPNPFMDGKVLMVDQIWLWIVDQRTIITFFPRQEATTSEGKLYEQTNLHNSIYNELNGDLARRFETAGDLAALIVLHAATVLLDRTLHYDLQVLRIFEESISILTESLTKSFKRFRSRGFIARPADHNKTPEGKRMTNAERDARDIRIADQNRKDLSSLLELRDIIDELGTIMKLLDQQKATVTSMIRYYDDKVYGRAFLDKVLARLDEYRSRVSEMKENAHLAQKAVETLLDLKQKQANVDEARMARWQAEVTQNQSRSVMIFTVFTVIFLPLSFFTSLFGINAREWSGEQTNLTLGTMLIIAGPTSIALIAFTLLLAFSEGLRETVWKTRKITVGMIRDFLFHPIRDTLHWNELTQKIPPVVSQDSAMKDRLDRYLGYRRHRKQFLEDDIWKTHEDRAVMPPPGWDYEIDRGKGSRRDGYFDYNEEKRRIRSFS</sequence>
<comment type="subcellular location">
    <subcellularLocation>
        <location evidence="1">Membrane</location>
        <topology evidence="1">Multi-pass membrane protein</topology>
    </subcellularLocation>
</comment>
<name>A0A3A2ZWW3_9EURO</name>
<organism evidence="8 9">
    <name type="scientific">Aspergillus sclerotialis</name>
    <dbReference type="NCBI Taxonomy" id="2070753"/>
    <lineage>
        <taxon>Eukaryota</taxon>
        <taxon>Fungi</taxon>
        <taxon>Dikarya</taxon>
        <taxon>Ascomycota</taxon>
        <taxon>Pezizomycotina</taxon>
        <taxon>Eurotiomycetes</taxon>
        <taxon>Eurotiomycetidae</taxon>
        <taxon>Eurotiales</taxon>
        <taxon>Aspergillaceae</taxon>
        <taxon>Aspergillus</taxon>
        <taxon>Aspergillus subgen. Polypaecilum</taxon>
    </lineage>
</organism>
<dbReference type="PANTHER" id="PTHR47685">
    <property type="entry name" value="MAGNESIUM TRANSPORT PROTEIN CORA"/>
    <property type="match status" value="1"/>
</dbReference>
<dbReference type="GO" id="GO:0046873">
    <property type="term" value="F:metal ion transmembrane transporter activity"/>
    <property type="evidence" value="ECO:0007669"/>
    <property type="project" value="InterPro"/>
</dbReference>
<evidence type="ECO:0000256" key="7">
    <source>
        <dbReference type="SAM" id="Phobius"/>
    </source>
</evidence>
<feature type="region of interest" description="Disordered" evidence="6">
    <location>
        <begin position="210"/>
        <end position="273"/>
    </location>
</feature>
<evidence type="ECO:0000256" key="4">
    <source>
        <dbReference type="ARBA" id="ARBA00023136"/>
    </source>
</evidence>
<dbReference type="InterPro" id="IPR050829">
    <property type="entry name" value="CorA_MIT"/>
</dbReference>
<evidence type="ECO:0000313" key="8">
    <source>
        <dbReference type="EMBL" id="RJE27536.1"/>
    </source>
</evidence>
<dbReference type="Pfam" id="PF01544">
    <property type="entry name" value="CorA"/>
    <property type="match status" value="1"/>
</dbReference>
<evidence type="ECO:0000313" key="9">
    <source>
        <dbReference type="Proteomes" id="UP000266188"/>
    </source>
</evidence>
<gene>
    <name evidence="8" type="ORF">PHISCL_00122</name>
</gene>
<keyword evidence="3 7" id="KW-1133">Transmembrane helix</keyword>
<dbReference type="EMBL" id="MVGC01000002">
    <property type="protein sequence ID" value="RJE27536.1"/>
    <property type="molecule type" value="Genomic_DNA"/>
</dbReference>
<evidence type="ECO:0000256" key="1">
    <source>
        <dbReference type="ARBA" id="ARBA00004141"/>
    </source>
</evidence>
<keyword evidence="9" id="KW-1185">Reference proteome</keyword>
<feature type="region of interest" description="Disordered" evidence="6">
    <location>
        <begin position="143"/>
        <end position="195"/>
    </location>
</feature>
<dbReference type="OrthoDB" id="361039at2759"/>
<accession>A0A3A2ZWW3</accession>
<dbReference type="SUPFAM" id="SSF144083">
    <property type="entry name" value="Magnesium transport protein CorA, transmembrane region"/>
    <property type="match status" value="1"/>
</dbReference>